<proteinExistence type="predicted"/>
<keyword evidence="3" id="KW-1185">Reference proteome</keyword>
<reference evidence="2 3" key="1">
    <citation type="submission" date="2020-02" db="EMBL/GenBank/DDBJ databases">
        <title>Draft genome sequence of Haematococcus lacustris strain NIES-144.</title>
        <authorList>
            <person name="Morimoto D."/>
            <person name="Nakagawa S."/>
            <person name="Yoshida T."/>
            <person name="Sawayama S."/>
        </authorList>
    </citation>
    <scope>NUCLEOTIDE SEQUENCE [LARGE SCALE GENOMIC DNA]</scope>
    <source>
        <strain evidence="2 3">NIES-144</strain>
    </source>
</reference>
<protein>
    <submittedName>
        <fullName evidence="2">Uncharacterized protein</fullName>
    </submittedName>
</protein>
<comment type="caution">
    <text evidence="2">The sequence shown here is derived from an EMBL/GenBank/DDBJ whole genome shotgun (WGS) entry which is preliminary data.</text>
</comment>
<evidence type="ECO:0000256" key="1">
    <source>
        <dbReference type="SAM" id="MobiDB-lite"/>
    </source>
</evidence>
<evidence type="ECO:0000313" key="2">
    <source>
        <dbReference type="EMBL" id="GFH31525.1"/>
    </source>
</evidence>
<organism evidence="2 3">
    <name type="scientific">Haematococcus lacustris</name>
    <name type="common">Green alga</name>
    <name type="synonym">Haematococcus pluvialis</name>
    <dbReference type="NCBI Taxonomy" id="44745"/>
    <lineage>
        <taxon>Eukaryota</taxon>
        <taxon>Viridiplantae</taxon>
        <taxon>Chlorophyta</taxon>
        <taxon>core chlorophytes</taxon>
        <taxon>Chlorophyceae</taxon>
        <taxon>CS clade</taxon>
        <taxon>Chlamydomonadales</taxon>
        <taxon>Haematococcaceae</taxon>
        <taxon>Haematococcus</taxon>
    </lineage>
</organism>
<name>A0A6A0AFV1_HAELA</name>
<dbReference type="AlphaFoldDB" id="A0A6A0AFV1"/>
<evidence type="ECO:0000313" key="3">
    <source>
        <dbReference type="Proteomes" id="UP000485058"/>
    </source>
</evidence>
<dbReference type="Proteomes" id="UP000485058">
    <property type="component" value="Unassembled WGS sequence"/>
</dbReference>
<dbReference type="EMBL" id="BLLF01005695">
    <property type="protein sequence ID" value="GFH31525.1"/>
    <property type="molecule type" value="Genomic_DNA"/>
</dbReference>
<gene>
    <name evidence="2" type="ORF">HaLaN_30586</name>
</gene>
<feature type="non-terminal residue" evidence="2">
    <location>
        <position position="1"/>
    </location>
</feature>
<sequence length="87" mass="9120">MTNGAHRPRIAAAPGRTGQNAYRSTVQPHVTVQSSATGAGGASTVLVISSTSQGSIRDRWHTHVSVASTSTLHPKFHVALTMRSTLT</sequence>
<feature type="non-terminal residue" evidence="2">
    <location>
        <position position="87"/>
    </location>
</feature>
<accession>A0A6A0AFV1</accession>
<feature type="region of interest" description="Disordered" evidence="1">
    <location>
        <begin position="1"/>
        <end position="21"/>
    </location>
</feature>